<dbReference type="Proteomes" id="UP000510621">
    <property type="component" value="Chromosome"/>
</dbReference>
<dbReference type="Pfam" id="PF01551">
    <property type="entry name" value="Peptidase_M23"/>
    <property type="match status" value="1"/>
</dbReference>
<reference evidence="3" key="1">
    <citation type="submission" date="2020-06" db="EMBL/GenBank/DDBJ databases">
        <title>Analysis procedures for assessing recovery of high quality, complete, closed genomes from Nanopore long read metagenome sequencing.</title>
        <authorList>
            <person name="Bessarab I."/>
            <person name="Arumugam K."/>
            <person name="Haryono M."/>
            <person name="Liu X."/>
            <person name="Roy S."/>
            <person name="Zuniga-Montanez R.E."/>
            <person name="Qiu G."/>
            <person name="Drautz-Moses D.I."/>
            <person name="Law Y.Y."/>
            <person name="Wuertz S."/>
            <person name="Lauro F.M."/>
            <person name="Huson D.H."/>
            <person name="Williams R.B."/>
        </authorList>
    </citation>
    <scope>NUCLEOTIDE SEQUENCE [LARGE SCALE GENOMIC DNA]</scope>
    <source>
        <strain evidence="3">SSD2</strain>
    </source>
</reference>
<accession>A0A7L6ARU1</accession>
<proteinExistence type="predicted"/>
<feature type="compositionally biased region" description="Polar residues" evidence="1">
    <location>
        <begin position="447"/>
        <end position="460"/>
    </location>
</feature>
<organism evidence="3 4">
    <name type="scientific">Candidatus Thiothrix singaporensis</name>
    <dbReference type="NCBI Taxonomy" id="2799669"/>
    <lineage>
        <taxon>Bacteria</taxon>
        <taxon>Pseudomonadati</taxon>
        <taxon>Pseudomonadota</taxon>
        <taxon>Gammaproteobacteria</taxon>
        <taxon>Thiotrichales</taxon>
        <taxon>Thiotrichaceae</taxon>
        <taxon>Thiothrix</taxon>
    </lineage>
</organism>
<evidence type="ECO:0000259" key="2">
    <source>
        <dbReference type="Pfam" id="PF01551"/>
    </source>
</evidence>
<dbReference type="CDD" id="cd12797">
    <property type="entry name" value="M23_peptidase"/>
    <property type="match status" value="1"/>
</dbReference>
<sequence>MVSVWSCKSISISNGASVSKGQQIAQVGNANGAWYAHLHFEIRKSNMSASAFPCGQSKSYVEANYYEPQAFIKARLNAGIQVKEFWKKADSIVLGGEFDAQFKLYNPTSKTITYQKVALSIHKSLTGNPYDLVLLNTPVQILPSMAVGNYGSQVQLNQGQTGFWGKTTFPITVGSELWGVGTYYLVAKVFDGKNWTPLDTQTFKVLDAPAKTLSSVNVTCPSSVNESSSGSCLAVASFSDGSIASSGFSWSENSSYASINSSGTLTTSAVSSNQSVTVTASYSYNGVTKSGSKAVTIKDVAKSLSSVSVTCPGSVNESSSGSCSAVASFSDGSTASSGFSWSENSSYASINSSGTLTTSAVSSNQSVTVTASYSYNGVTKSGSKAVTINDVPPAYDGKDPISMGCDLDATTVAYKTITGGVIELRYSKKCGTNWARTRPTSSSSTTYAKVTRSSDGRSYSNSGKGNIWTAMVYSPTTVSCAEGKIGTASASGACR</sequence>
<evidence type="ECO:0000313" key="4">
    <source>
        <dbReference type="Proteomes" id="UP000510621"/>
    </source>
</evidence>
<feature type="region of interest" description="Disordered" evidence="1">
    <location>
        <begin position="437"/>
        <end position="460"/>
    </location>
</feature>
<feature type="domain" description="M23ase beta-sheet core" evidence="2">
    <location>
        <begin position="7"/>
        <end position="46"/>
    </location>
</feature>
<protein>
    <submittedName>
        <fullName evidence="3">DUF2690 domain-containing protein</fullName>
    </submittedName>
</protein>
<evidence type="ECO:0000313" key="3">
    <source>
        <dbReference type="EMBL" id="QLQ31820.1"/>
    </source>
</evidence>
<dbReference type="Pfam" id="PF10901">
    <property type="entry name" value="DUF2690"/>
    <property type="match status" value="1"/>
</dbReference>
<feature type="compositionally biased region" description="Low complexity" evidence="1">
    <location>
        <begin position="437"/>
        <end position="446"/>
    </location>
</feature>
<dbReference type="InterPro" id="IPR011055">
    <property type="entry name" value="Dup_hybrid_motif"/>
</dbReference>
<dbReference type="KEGG" id="this:HZT40_09740"/>
<evidence type="ECO:0000256" key="1">
    <source>
        <dbReference type="SAM" id="MobiDB-lite"/>
    </source>
</evidence>
<name>A0A7L6ARU1_9GAMM</name>
<dbReference type="EMBL" id="CP059265">
    <property type="protein sequence ID" value="QLQ31820.1"/>
    <property type="molecule type" value="Genomic_DNA"/>
</dbReference>
<keyword evidence="4" id="KW-1185">Reference proteome</keyword>
<dbReference type="InterPro" id="IPR021224">
    <property type="entry name" value="DUF2690"/>
</dbReference>
<dbReference type="Gene3D" id="2.70.70.10">
    <property type="entry name" value="Glucose Permease (Domain IIA)"/>
    <property type="match status" value="1"/>
</dbReference>
<dbReference type="InterPro" id="IPR016047">
    <property type="entry name" value="M23ase_b-sheet_dom"/>
</dbReference>
<gene>
    <name evidence="3" type="ORF">HZT40_09740</name>
</gene>
<dbReference type="AlphaFoldDB" id="A0A7L6ARU1"/>
<dbReference type="SUPFAM" id="SSF51261">
    <property type="entry name" value="Duplicated hybrid motif"/>
    <property type="match status" value="1"/>
</dbReference>